<dbReference type="GeneID" id="29828894"/>
<dbReference type="InterPro" id="IPR043931">
    <property type="entry name" value="DUF5779"/>
</dbReference>
<dbReference type="AlphaFoldDB" id="A0A1D8S3Z9"/>
<proteinExistence type="predicted"/>
<sequence length="100" mass="10809">MSDFSLDLRNAEEELDISAAEEGDFGGRVVLGTLDGTTPDEEWLAEIEAGNVLFLAIEGDLNELASGFARDVKENGGSLTHFRRFLVVGPPGVQVDTERL</sequence>
<organism evidence="1 2">
    <name type="scientific">Halodesulfurarchaeum formicicum</name>
    <dbReference type="NCBI Taxonomy" id="1873524"/>
    <lineage>
        <taxon>Archaea</taxon>
        <taxon>Methanobacteriati</taxon>
        <taxon>Methanobacteriota</taxon>
        <taxon>Stenosarchaea group</taxon>
        <taxon>Halobacteria</taxon>
        <taxon>Halobacteriales</taxon>
        <taxon>Halobacteriaceae</taxon>
        <taxon>Halodesulfurarchaeum</taxon>
    </lineage>
</organism>
<dbReference type="EMBL" id="CP016070">
    <property type="protein sequence ID" value="AOW80078.1"/>
    <property type="molecule type" value="Genomic_DNA"/>
</dbReference>
<name>A0A1D8S3Z9_9EURY</name>
<evidence type="ECO:0000313" key="1">
    <source>
        <dbReference type="EMBL" id="AOW80078.1"/>
    </source>
</evidence>
<accession>A0A1D8S3Z9</accession>
<dbReference type="KEGG" id="halh:HTSR_0893"/>
<dbReference type="STRING" id="1873524.HSR6_0909"/>
<dbReference type="Proteomes" id="UP000185608">
    <property type="component" value="Chromosome"/>
</dbReference>
<protein>
    <submittedName>
        <fullName evidence="1">Uncharacterized protein</fullName>
    </submittedName>
</protein>
<evidence type="ECO:0000313" key="2">
    <source>
        <dbReference type="Proteomes" id="UP000185608"/>
    </source>
</evidence>
<dbReference type="PATRIC" id="fig|1855411.3.peg.892"/>
<dbReference type="RefSeq" id="WP_070364798.1">
    <property type="nucleotide sequence ID" value="NZ_CP016070.1"/>
</dbReference>
<gene>
    <name evidence="1" type="ORF">HTSR_0893</name>
</gene>
<reference evidence="1 2" key="1">
    <citation type="submission" date="2016-06" db="EMBL/GenBank/DDBJ databases">
        <title>Discovery of anaerobic lithoheterotrophic haloarchaeon capable of sulfur respiration by hydrogen and formate.</title>
        <authorList>
            <person name="Sorokin D.Y."/>
            <person name="Kublanov I.V."/>
            <person name="Roman P."/>
            <person name="Sinninghe Damste J.S."/>
            <person name="Golyshin P.N."/>
            <person name="Rojo D."/>
            <person name="Ciordia S."/>
            <person name="Mena Md.C."/>
            <person name="Ferrer M."/>
            <person name="Smedile F."/>
            <person name="Messina E."/>
            <person name="La Cono V."/>
            <person name="Yakimov M.M."/>
        </authorList>
    </citation>
    <scope>NUCLEOTIDE SEQUENCE [LARGE SCALE GENOMIC DNA]</scope>
    <source>
        <strain evidence="1 2">HTSR1</strain>
    </source>
</reference>
<dbReference type="Pfam" id="PF19091">
    <property type="entry name" value="DUF5779"/>
    <property type="match status" value="1"/>
</dbReference>